<protein>
    <submittedName>
        <fullName evidence="3">Sporulation initiation inhibitor protein Soj</fullName>
        <ecNumber evidence="3">3.6.-.-</ecNumber>
    </submittedName>
</protein>
<accession>A0A150H801</accession>
<feature type="compositionally biased region" description="Polar residues" evidence="1">
    <location>
        <begin position="307"/>
        <end position="333"/>
    </location>
</feature>
<dbReference type="PANTHER" id="PTHR13696">
    <property type="entry name" value="P-LOOP CONTAINING NUCLEOSIDE TRIPHOSPHATE HYDROLASE"/>
    <property type="match status" value="1"/>
</dbReference>
<evidence type="ECO:0000256" key="1">
    <source>
        <dbReference type="SAM" id="MobiDB-lite"/>
    </source>
</evidence>
<dbReference type="PATRIC" id="fig|479117.4.peg.1266"/>
<keyword evidence="4" id="KW-1185">Reference proteome</keyword>
<reference evidence="3 4" key="1">
    <citation type="submission" date="2016-01" db="EMBL/GenBank/DDBJ databases">
        <title>Use of Whole Genome Sequencing to ascertain that Brevibacterium massiliense (Roux, Raoult 2009) is a later heterotypic synonym of Brevibacterium ravenspurgense (Mages 2008).</title>
        <authorList>
            <person name="Bernier A.-M."/>
            <person name="Burdz T."/>
            <person name="Huynh C."/>
            <person name="Pachecho A.L."/>
            <person name="Wiebe D."/>
            <person name="Bonner C."/>
            <person name="Bernard K."/>
        </authorList>
    </citation>
    <scope>NUCLEOTIDE SEQUENCE [LARGE SCALE GENOMIC DNA]</scope>
    <source>
        <strain evidence="3 4">CCUG56047</strain>
    </source>
</reference>
<dbReference type="GO" id="GO:0016787">
    <property type="term" value="F:hydrolase activity"/>
    <property type="evidence" value="ECO:0007669"/>
    <property type="project" value="UniProtKB-KW"/>
</dbReference>
<dbReference type="RefSeq" id="WP_062021473.1">
    <property type="nucleotide sequence ID" value="NZ_LQQC01000010.1"/>
</dbReference>
<feature type="compositionally biased region" description="Basic and acidic residues" evidence="1">
    <location>
        <begin position="429"/>
        <end position="439"/>
    </location>
</feature>
<dbReference type="InterPro" id="IPR025669">
    <property type="entry name" value="AAA_dom"/>
</dbReference>
<feature type="compositionally biased region" description="Polar residues" evidence="1">
    <location>
        <begin position="278"/>
        <end position="290"/>
    </location>
</feature>
<gene>
    <name evidence="3" type="primary">soj_2</name>
    <name evidence="3" type="ORF">Bravens_01271</name>
</gene>
<feature type="compositionally biased region" description="Basic and acidic residues" evidence="1">
    <location>
        <begin position="384"/>
        <end position="393"/>
    </location>
</feature>
<feature type="domain" description="AAA" evidence="2">
    <location>
        <begin position="3"/>
        <end position="181"/>
    </location>
</feature>
<comment type="caution">
    <text evidence="3">The sequence shown here is derived from an EMBL/GenBank/DDBJ whole genome shotgun (WGS) entry which is preliminary data.</text>
</comment>
<dbReference type="SUPFAM" id="SSF52540">
    <property type="entry name" value="P-loop containing nucleoside triphosphate hydrolases"/>
    <property type="match status" value="1"/>
</dbReference>
<name>A0A150H801_9MICO</name>
<dbReference type="InterPro" id="IPR050678">
    <property type="entry name" value="DNA_Partitioning_ATPase"/>
</dbReference>
<dbReference type="Gene3D" id="3.40.50.300">
    <property type="entry name" value="P-loop containing nucleotide triphosphate hydrolases"/>
    <property type="match status" value="1"/>
</dbReference>
<evidence type="ECO:0000313" key="3">
    <source>
        <dbReference type="EMBL" id="KXZ58233.1"/>
    </source>
</evidence>
<sequence length="439" mass="46507">MLVLSISSLKGGVGKTSVTLGLASAAQSRGIPTLVVDMDPQADASTGLDVPISTPLDIADVLAAPKSKLAREAMVPSGWTDKGSSRLDVIPGSPRAAEFDRPSLSERYLKRLRDALDRVSDVYRLVIIDCPPSLNGLTRTAWTASNRVLVVTEPGLFSVAAADRALRASDELRKRTAKDLQPLGIALNRVRPSSREHSFRINELKDMFGPLVINPPLPERTVLQQAQGSARPIHQWPGRPASELARAFDKILDRALRSENIRGRRPAEEPPAVPDAPTSNTAAQTPQSAGAGSHAQPADPKLDKPKGTNTAPSAPAASQTQNVGTAPVGNSTKPEAPQSDKPAPAGTSAKRENQPADKAAPTAKPGTEEKRGPATKTGPSQKPAAEKPAETAKAKGQAEQTQPAEQTAQTDKSEPAKLTGPRPDGTYPSRRELRQRRAD</sequence>
<dbReference type="EMBL" id="LQQC01000010">
    <property type="protein sequence ID" value="KXZ58233.1"/>
    <property type="molecule type" value="Genomic_DNA"/>
</dbReference>
<evidence type="ECO:0000313" key="4">
    <source>
        <dbReference type="Proteomes" id="UP000243589"/>
    </source>
</evidence>
<dbReference type="InterPro" id="IPR027417">
    <property type="entry name" value="P-loop_NTPase"/>
</dbReference>
<keyword evidence="3" id="KW-0378">Hydrolase</keyword>
<dbReference type="EC" id="3.6.-.-" evidence="3"/>
<dbReference type="CDD" id="cd02042">
    <property type="entry name" value="ParAB_family"/>
    <property type="match status" value="1"/>
</dbReference>
<dbReference type="Proteomes" id="UP000243589">
    <property type="component" value="Unassembled WGS sequence"/>
</dbReference>
<feature type="compositionally biased region" description="Basic and acidic residues" evidence="1">
    <location>
        <begin position="257"/>
        <end position="268"/>
    </location>
</feature>
<feature type="compositionally biased region" description="Low complexity" evidence="1">
    <location>
        <begin position="394"/>
        <end position="410"/>
    </location>
</feature>
<dbReference type="Pfam" id="PF13614">
    <property type="entry name" value="AAA_31"/>
    <property type="match status" value="1"/>
</dbReference>
<dbReference type="PANTHER" id="PTHR13696:SF52">
    <property type="entry name" value="PARA FAMILY PROTEIN CT_582"/>
    <property type="match status" value="1"/>
</dbReference>
<feature type="region of interest" description="Disordered" evidence="1">
    <location>
        <begin position="257"/>
        <end position="439"/>
    </location>
</feature>
<proteinExistence type="predicted"/>
<dbReference type="AlphaFoldDB" id="A0A150H801"/>
<organism evidence="3 4">
    <name type="scientific">Brevibacterium ravenspurgense</name>
    <dbReference type="NCBI Taxonomy" id="479117"/>
    <lineage>
        <taxon>Bacteria</taxon>
        <taxon>Bacillati</taxon>
        <taxon>Actinomycetota</taxon>
        <taxon>Actinomycetes</taxon>
        <taxon>Micrococcales</taxon>
        <taxon>Brevibacteriaceae</taxon>
        <taxon>Brevibacterium</taxon>
    </lineage>
</organism>
<evidence type="ECO:0000259" key="2">
    <source>
        <dbReference type="Pfam" id="PF13614"/>
    </source>
</evidence>